<evidence type="ECO:0000313" key="3">
    <source>
        <dbReference type="Proteomes" id="UP000807716"/>
    </source>
</evidence>
<name>A0A9P6PT62_9FUNG</name>
<accession>A0A9P6PT62</accession>
<gene>
    <name evidence="2" type="ORF">DFQ27_008147</name>
</gene>
<proteinExistence type="predicted"/>
<feature type="compositionally biased region" description="Polar residues" evidence="1">
    <location>
        <begin position="47"/>
        <end position="59"/>
    </location>
</feature>
<protein>
    <submittedName>
        <fullName evidence="2">Uncharacterized protein</fullName>
    </submittedName>
</protein>
<dbReference type="PANTHER" id="PTHR15555:SF0">
    <property type="entry name" value="ZINC FINGER HIT DOMAIN-CONTAINING PROTEIN 2"/>
    <property type="match status" value="1"/>
</dbReference>
<feature type="region of interest" description="Disordered" evidence="1">
    <location>
        <begin position="44"/>
        <end position="145"/>
    </location>
</feature>
<reference evidence="2" key="1">
    <citation type="journal article" date="2020" name="Fungal Divers.">
        <title>Resolving the Mortierellaceae phylogeny through synthesis of multi-gene phylogenetics and phylogenomics.</title>
        <authorList>
            <person name="Vandepol N."/>
            <person name="Liber J."/>
            <person name="Desiro A."/>
            <person name="Na H."/>
            <person name="Kennedy M."/>
            <person name="Barry K."/>
            <person name="Grigoriev I.V."/>
            <person name="Miller A.N."/>
            <person name="O'Donnell K."/>
            <person name="Stajich J.E."/>
            <person name="Bonito G."/>
        </authorList>
    </citation>
    <scope>NUCLEOTIDE SEQUENCE</scope>
    <source>
        <strain evidence="2">BC1065</strain>
    </source>
</reference>
<dbReference type="AlphaFoldDB" id="A0A9P6PT62"/>
<dbReference type="EMBL" id="JAAAJB010000672">
    <property type="protein sequence ID" value="KAG0252323.1"/>
    <property type="molecule type" value="Genomic_DNA"/>
</dbReference>
<organism evidence="2 3">
    <name type="scientific">Actinomortierella ambigua</name>
    <dbReference type="NCBI Taxonomy" id="1343610"/>
    <lineage>
        <taxon>Eukaryota</taxon>
        <taxon>Fungi</taxon>
        <taxon>Fungi incertae sedis</taxon>
        <taxon>Mucoromycota</taxon>
        <taxon>Mortierellomycotina</taxon>
        <taxon>Mortierellomycetes</taxon>
        <taxon>Mortierellales</taxon>
        <taxon>Mortierellaceae</taxon>
        <taxon>Actinomortierella</taxon>
    </lineage>
</organism>
<feature type="compositionally biased region" description="Acidic residues" evidence="1">
    <location>
        <begin position="125"/>
        <end position="145"/>
    </location>
</feature>
<keyword evidence="3" id="KW-1185">Reference proteome</keyword>
<comment type="caution">
    <text evidence="2">The sequence shown here is derived from an EMBL/GenBank/DDBJ whole genome shotgun (WGS) entry which is preliminary data.</text>
</comment>
<dbReference type="PANTHER" id="PTHR15555">
    <property type="entry name" value="ZINC FINGER HIT DOMAIN CONTAINING PROTEIN 2 PROTEIN FON -RELATED"/>
    <property type="match status" value="1"/>
</dbReference>
<evidence type="ECO:0000256" key="1">
    <source>
        <dbReference type="SAM" id="MobiDB-lite"/>
    </source>
</evidence>
<evidence type="ECO:0000313" key="2">
    <source>
        <dbReference type="EMBL" id="KAG0252323.1"/>
    </source>
</evidence>
<sequence length="599" mass="66774">MRHSHLRCTESFYRSSIMEELQTMPSAGQEDRQKMMRILHRFENEDTALNHSPEQPDSNTEARKTALTPKERQEILTKTHRELSGESALRRLHEPESPKTKSAGRTSVDSRGSMIKGMHEMMEEGDHDEEDQEDEDVNEDEDEDEKAYRDFVSRVANVDLETESFESLWARLSPAEQKGFRDMIGTSDLAAQPRYPEGATPAAVDEDEEAILKLMQATGLELQESLMADDPLMADLDADDLRALRETEIAALVPVWRPWWEVEAEEQGQLYRVDGVEAPAKGAILDDQEKALKEAAEDQVQSDGRLVLDEKALLRPYARPLVQELTQGTEGTSSSPVSPSSVSVPIMTSPPHPSLVYHLVSLVFAYAATSRALNGDLTEIPEETLAHLLDLCPFLAPLSNSTNGTPPAEMGDFTTALAIIQQASLASKDRWKGDTLRLELLSLLLQDLALLLASPQRCAAVLQETRQVLDRISTTMSMATATATAAGAKNQPTPKGKKKGPFSKTFVFRVSKKLDFYESFIRSPWFLGTAIDQQQSALLDVVRVEVLVEGGRVRQELQGWERDLEASKKLRRELKDKKESDDLPTASTVVKNKPLIEVL</sequence>
<dbReference type="OrthoDB" id="18412at2759"/>
<dbReference type="Proteomes" id="UP000807716">
    <property type="component" value="Unassembled WGS sequence"/>
</dbReference>
<dbReference type="InterPro" id="IPR039646">
    <property type="entry name" value="ZNHIT2"/>
</dbReference>
<feature type="compositionally biased region" description="Basic and acidic residues" evidence="1">
    <location>
        <begin position="60"/>
        <end position="99"/>
    </location>
</feature>